<dbReference type="RefSeq" id="WP_064553504.1">
    <property type="nucleotide sequence ID" value="NZ_LXEO01000008.1"/>
</dbReference>
<evidence type="ECO:0000313" key="5">
    <source>
        <dbReference type="Proteomes" id="UP000078286"/>
    </source>
</evidence>
<dbReference type="SUPFAM" id="SSF53041">
    <property type="entry name" value="Resolvase-like"/>
    <property type="match status" value="1"/>
</dbReference>
<dbReference type="InterPro" id="IPR011109">
    <property type="entry name" value="DNA_bind_recombinase_dom"/>
</dbReference>
<keyword evidence="1" id="KW-0238">DNA-binding</keyword>
<dbReference type="PATRIC" id="fig|1354255.3.peg.479"/>
<sequence>MTKLYSYIRWSSAKQSLGSSQARQTKKAQEFAILKGLEYTEIFDRGVSAFRGKNIRSTAALGHFIKEVESKSIPADSWLYVENLDRLSRDDVTNANELFLRLLNLGLTIVTGMDNKVYTRESVNLNPADLMFSIMMFMRANEESRTKSARVIGHVNKLLESHKQGLPVNIKSAGNCPWWIDDSGLQNESPKPHPIYFDIAREVIRLFLDGHGSYRIAKMLNRDREKYPAPSGWSKKISRTWSVRKLEYMRRSKALTGEYVITVRGVKHTLAKYYPAVCTETEFARLQDSVRNNRITQSEDRERIALLSGMNMLRCANCGGAMSFYLMEGKIRYCCGQARNQAEDGCSFWSVAGAPIEHAAFYALMYAAFDYEMGNSRVVDTEALNHDQDARRLRLQKIDRDLAYFTEAISLGTGPLITLVEKIQELEQQKSCLLLDIDNGNNQLLLAEQDDVGSRITDIIELLRSEVLTDITHPIRLKVREIVRRTIQHIAVAKREDKSIIAIFCLPNGEYFIANGIKHEVNGSIAKDVGVFKGALDENGAPLELKARTKADAKVIIKLLDAEKSLRRKIDAIAEQLKIPPLNGKDFFAQR</sequence>
<keyword evidence="5" id="KW-1185">Reference proteome</keyword>
<proteinExistence type="predicted"/>
<accession>A0A1B7HYE3</accession>
<evidence type="ECO:0000313" key="4">
    <source>
        <dbReference type="EMBL" id="OAT20741.1"/>
    </source>
</evidence>
<dbReference type="Pfam" id="PF00239">
    <property type="entry name" value="Resolvase"/>
    <property type="match status" value="1"/>
</dbReference>
<dbReference type="Gene3D" id="3.40.50.1390">
    <property type="entry name" value="Resolvase, N-terminal catalytic domain"/>
    <property type="match status" value="1"/>
</dbReference>
<dbReference type="SMART" id="SM00857">
    <property type="entry name" value="Resolvase"/>
    <property type="match status" value="1"/>
</dbReference>
<dbReference type="GO" id="GO:0000150">
    <property type="term" value="F:DNA strand exchange activity"/>
    <property type="evidence" value="ECO:0007669"/>
    <property type="project" value="InterPro"/>
</dbReference>
<dbReference type="Gene3D" id="3.90.1750.20">
    <property type="entry name" value="Putative Large Serine Recombinase, Chain B, Domain 2"/>
    <property type="match status" value="1"/>
</dbReference>
<name>A0A1B7HYE3_9ENTR</name>
<comment type="caution">
    <text evidence="4">The sequence shown here is derived from an EMBL/GenBank/DDBJ whole genome shotgun (WGS) entry which is preliminary data.</text>
</comment>
<dbReference type="InterPro" id="IPR036162">
    <property type="entry name" value="Resolvase-like_N_sf"/>
</dbReference>
<organism evidence="4 5">
    <name type="scientific">Buttiauxella noackiae ATCC 51607</name>
    <dbReference type="NCBI Taxonomy" id="1354255"/>
    <lineage>
        <taxon>Bacteria</taxon>
        <taxon>Pseudomonadati</taxon>
        <taxon>Pseudomonadota</taxon>
        <taxon>Gammaproteobacteria</taxon>
        <taxon>Enterobacterales</taxon>
        <taxon>Enterobacteriaceae</taxon>
        <taxon>Buttiauxella</taxon>
    </lineage>
</organism>
<dbReference type="AlphaFoldDB" id="A0A1B7HYE3"/>
<gene>
    <name evidence="4" type="ORF">M979_0469</name>
</gene>
<dbReference type="Proteomes" id="UP000078286">
    <property type="component" value="Unassembled WGS sequence"/>
</dbReference>
<dbReference type="PANTHER" id="PTHR30461:SF2">
    <property type="entry name" value="SERINE RECOMBINASE PINE-RELATED"/>
    <property type="match status" value="1"/>
</dbReference>
<dbReference type="InterPro" id="IPR038109">
    <property type="entry name" value="DNA_bind_recomb_sf"/>
</dbReference>
<evidence type="ECO:0000259" key="3">
    <source>
        <dbReference type="SMART" id="SM00857"/>
    </source>
</evidence>
<protein>
    <submittedName>
        <fullName evidence="4">Putative phage recombinase</fullName>
    </submittedName>
</protein>
<dbReference type="GO" id="GO:0003677">
    <property type="term" value="F:DNA binding"/>
    <property type="evidence" value="ECO:0007669"/>
    <property type="project" value="UniProtKB-KW"/>
</dbReference>
<dbReference type="Pfam" id="PF07508">
    <property type="entry name" value="Recombinase"/>
    <property type="match status" value="1"/>
</dbReference>
<dbReference type="PANTHER" id="PTHR30461">
    <property type="entry name" value="DNA-INVERTASE FROM LAMBDOID PROPHAGE"/>
    <property type="match status" value="1"/>
</dbReference>
<reference evidence="4 5" key="1">
    <citation type="submission" date="2016-04" db="EMBL/GenBank/DDBJ databases">
        <title>ATOL: Assembling a taxonomically balanced genome-scale reconstruction of the evolutionary history of the Enterobacteriaceae.</title>
        <authorList>
            <person name="Plunkett G.III."/>
            <person name="Neeno-Eckwall E.C."/>
            <person name="Glasner J.D."/>
            <person name="Perna N.T."/>
        </authorList>
    </citation>
    <scope>NUCLEOTIDE SEQUENCE [LARGE SCALE GENOMIC DNA]</scope>
    <source>
        <strain evidence="4 5">ATCC 51607</strain>
    </source>
</reference>
<evidence type="ECO:0000256" key="1">
    <source>
        <dbReference type="ARBA" id="ARBA00023125"/>
    </source>
</evidence>
<dbReference type="CDD" id="cd00338">
    <property type="entry name" value="Ser_Recombinase"/>
    <property type="match status" value="1"/>
</dbReference>
<evidence type="ECO:0000256" key="2">
    <source>
        <dbReference type="ARBA" id="ARBA00023172"/>
    </source>
</evidence>
<dbReference type="EMBL" id="LXEO01000008">
    <property type="protein sequence ID" value="OAT20741.1"/>
    <property type="molecule type" value="Genomic_DNA"/>
</dbReference>
<dbReference type="InterPro" id="IPR050639">
    <property type="entry name" value="SSR_resolvase"/>
</dbReference>
<feature type="domain" description="Resolvase/invertase-type recombinase catalytic" evidence="3">
    <location>
        <begin position="4"/>
        <end position="155"/>
    </location>
</feature>
<dbReference type="InterPro" id="IPR006119">
    <property type="entry name" value="Resolv_N"/>
</dbReference>
<keyword evidence="2" id="KW-0233">DNA recombination</keyword>